<accession>A0A5D0CP92</accession>
<dbReference type="OrthoDB" id="2573732at2"/>
<name>A0A5D0CP92_9BACL</name>
<dbReference type="Gene3D" id="3.40.1000.10">
    <property type="entry name" value="Mog1/PsbP, alpha/beta/alpha sandwich"/>
    <property type="match status" value="1"/>
</dbReference>
<proteinExistence type="predicted"/>
<sequence>MDRLWWLACIVLFVLITGCQSGENGNANPVQGKEQGLTLLREPLKTVGSKDGTVQISVPESWWLDEGDHTYGSTRLVLHGYGTNRTLVTLSIMQELRADASEGMTLEVWEKELDKEYASVDVQVVQTVEIDGVTAKERYIMRIHNNATEYVMQTFLEKEDAFYLIEITGPEASSHPKEESRKLMSTFKVLKPAEKEQFIEYQSETIVNNDQSLQIKVPLKWNKMRTPYDQVAEFILHDDRNAQLLVARVFESKMTEGKEPEAIVNERFDSLQLVGHGEKTGWRNLTIDGQPAYQLEGRTELEGEKRGVLMTGLKKGNAYYFLTVTCPPEDFVSHKREYKRIVDSFKVLKEVEEPNLSFDFSKEKSKVFKNKRASMKVELTEVWKEFKLFDDGEIELRHDGSDNTLFTAYAEDAAGLESVTMEDAYQLYIESLALENPSWTKPEPINIKGYEAIYFKGTGIFNGRRAMVIMAITRSSRQFTQMMFIGEQDFMEANEDWFKKALTTYKETLD</sequence>
<organism evidence="1 2">
    <name type="scientific">Paenibacillus faecis</name>
    <dbReference type="NCBI Taxonomy" id="862114"/>
    <lineage>
        <taxon>Bacteria</taxon>
        <taxon>Bacillati</taxon>
        <taxon>Bacillota</taxon>
        <taxon>Bacilli</taxon>
        <taxon>Bacillales</taxon>
        <taxon>Paenibacillaceae</taxon>
        <taxon>Paenibacillus</taxon>
    </lineage>
</organism>
<gene>
    <name evidence="1" type="ORF">FRY98_19705</name>
</gene>
<dbReference type="Proteomes" id="UP000325218">
    <property type="component" value="Unassembled WGS sequence"/>
</dbReference>
<keyword evidence="2" id="KW-1185">Reference proteome</keyword>
<comment type="caution">
    <text evidence="1">The sequence shown here is derived from an EMBL/GenBank/DDBJ whole genome shotgun (WGS) entry which is preliminary data.</text>
</comment>
<dbReference type="PROSITE" id="PS51257">
    <property type="entry name" value="PROKAR_LIPOPROTEIN"/>
    <property type="match status" value="1"/>
</dbReference>
<evidence type="ECO:0000313" key="1">
    <source>
        <dbReference type="EMBL" id="TYA11380.1"/>
    </source>
</evidence>
<dbReference type="AlphaFoldDB" id="A0A5D0CP92"/>
<evidence type="ECO:0000313" key="2">
    <source>
        <dbReference type="Proteomes" id="UP000325218"/>
    </source>
</evidence>
<dbReference type="EMBL" id="VSDO01000004">
    <property type="protein sequence ID" value="TYA11380.1"/>
    <property type="molecule type" value="Genomic_DNA"/>
</dbReference>
<dbReference type="RefSeq" id="WP_148455154.1">
    <property type="nucleotide sequence ID" value="NZ_VSDO01000004.1"/>
</dbReference>
<reference evidence="1 2" key="1">
    <citation type="submission" date="2019-08" db="EMBL/GenBank/DDBJ databases">
        <title>Genome sequencing of Paenibacillus faecis DSM 23593(T).</title>
        <authorList>
            <person name="Kook J.-K."/>
            <person name="Park S.-N."/>
            <person name="Lim Y.K."/>
        </authorList>
    </citation>
    <scope>NUCLEOTIDE SEQUENCE [LARGE SCALE GENOMIC DNA]</scope>
    <source>
        <strain evidence="1 2">DSM 23593</strain>
    </source>
</reference>
<protein>
    <submittedName>
        <fullName evidence="1">Uncharacterized protein</fullName>
    </submittedName>
</protein>